<dbReference type="Pfam" id="PF01522">
    <property type="entry name" value="Polysacc_deac_1"/>
    <property type="match status" value="1"/>
</dbReference>
<dbReference type="InterPro" id="IPR002509">
    <property type="entry name" value="NODB_dom"/>
</dbReference>
<evidence type="ECO:0000259" key="1">
    <source>
        <dbReference type="PROSITE" id="PS51677"/>
    </source>
</evidence>
<gene>
    <name evidence="2" type="ORF">skT53_27640</name>
</gene>
<evidence type="ECO:0000313" key="3">
    <source>
        <dbReference type="Proteomes" id="UP000593802"/>
    </source>
</evidence>
<dbReference type="InterPro" id="IPR054467">
    <property type="entry name" value="YkoP-like_dom"/>
</dbReference>
<dbReference type="KEGG" id="eff:skT53_27640"/>
<organism evidence="2 3">
    <name type="scientific">Effusibacillus dendaii</name>
    <dbReference type="NCBI Taxonomy" id="2743772"/>
    <lineage>
        <taxon>Bacteria</taxon>
        <taxon>Bacillati</taxon>
        <taxon>Bacillota</taxon>
        <taxon>Bacilli</taxon>
        <taxon>Bacillales</taxon>
        <taxon>Alicyclobacillaceae</taxon>
        <taxon>Effusibacillus</taxon>
    </lineage>
</organism>
<dbReference type="InterPro" id="IPR050248">
    <property type="entry name" value="Polysacc_deacetylase_ArnD"/>
</dbReference>
<dbReference type="GO" id="GO:0005975">
    <property type="term" value="P:carbohydrate metabolic process"/>
    <property type="evidence" value="ECO:0007669"/>
    <property type="project" value="InterPro"/>
</dbReference>
<protein>
    <recommendedName>
        <fullName evidence="1">NodB homology domain-containing protein</fullName>
    </recommendedName>
</protein>
<dbReference type="PROSITE" id="PS51677">
    <property type="entry name" value="NODB"/>
    <property type="match status" value="1"/>
</dbReference>
<dbReference type="SUPFAM" id="SSF88713">
    <property type="entry name" value="Glycoside hydrolase/deacetylase"/>
    <property type="match status" value="1"/>
</dbReference>
<accession>A0A7I8DFR6</accession>
<evidence type="ECO:0000313" key="2">
    <source>
        <dbReference type="EMBL" id="BCJ87779.1"/>
    </source>
</evidence>
<dbReference type="PANTHER" id="PTHR10587">
    <property type="entry name" value="GLYCOSYL TRANSFERASE-RELATED"/>
    <property type="match status" value="1"/>
</dbReference>
<dbReference type="AlphaFoldDB" id="A0A7I8DFR6"/>
<keyword evidence="3" id="KW-1185">Reference proteome</keyword>
<name>A0A7I8DFR6_9BACL</name>
<dbReference type="CDD" id="cd10959">
    <property type="entry name" value="CE4_NodB_like_3"/>
    <property type="match status" value="1"/>
</dbReference>
<dbReference type="EMBL" id="AP023366">
    <property type="protein sequence ID" value="BCJ87779.1"/>
    <property type="molecule type" value="Genomic_DNA"/>
</dbReference>
<reference evidence="2 3" key="1">
    <citation type="submission" date="2020-08" db="EMBL/GenBank/DDBJ databases">
        <title>Complete Genome Sequence of Effusibacillus dendaii Strain skT53, Isolated from Farmland soil.</title>
        <authorList>
            <person name="Konishi T."/>
            <person name="Kawasaki H."/>
        </authorList>
    </citation>
    <scope>NUCLEOTIDE SEQUENCE [LARGE SCALE GENOMIC DNA]</scope>
    <source>
        <strain evidence="3">skT53</strain>
    </source>
</reference>
<sequence>MTGLFVSGLVLMFLLYGPIPTVLVRSCNFIRFRKRTKNGRTVAFTFDDGPHPQYTPMLLDLLKEHHVQASFFVVGEKAARYPEIIERIHREGHLIGIHNEKHQSNWLLTPWQVRKQVRTTADTIERITGLRPVYYRPPWGMLNLFDFTLRQHCRIVLWSLLTYDWSRKTGSESIKNKLLTGITDGSVILLHDCGSTPGADHDAPEQMLSALQQVLPQILSKGFVPVRIDEMIKAPGRLSPGRLALSYPKRLLVSVWMKWERLFDKCFHLQPIDPSNPLLKVRVRTYRGQTIRFENGEEIHTGDRVAELHLNNEILFKYGAHARSPLQLAIRLVRLTEQVMPKAAQLLKHPRFQDVKGFYGISLINRGPDQFGFRILDLPKGVFTFATRIYLKILLYVMHPQGKQRIQTKKELLIPKLIVISTKELREKYSKMG</sequence>
<proteinExistence type="predicted"/>
<dbReference type="RefSeq" id="WP_200758153.1">
    <property type="nucleotide sequence ID" value="NZ_AP023366.1"/>
</dbReference>
<feature type="domain" description="NodB homology" evidence="1">
    <location>
        <begin position="40"/>
        <end position="226"/>
    </location>
</feature>
<dbReference type="PANTHER" id="PTHR10587:SF137">
    <property type="entry name" value="4-DEOXY-4-FORMAMIDO-L-ARABINOSE-PHOSPHOUNDECAPRENOL DEFORMYLASE ARND-RELATED"/>
    <property type="match status" value="1"/>
</dbReference>
<dbReference type="Pfam" id="PF22790">
    <property type="entry name" value="YkoP"/>
    <property type="match status" value="1"/>
</dbReference>
<dbReference type="Proteomes" id="UP000593802">
    <property type="component" value="Chromosome"/>
</dbReference>
<dbReference type="GO" id="GO:0016810">
    <property type="term" value="F:hydrolase activity, acting on carbon-nitrogen (but not peptide) bonds"/>
    <property type="evidence" value="ECO:0007669"/>
    <property type="project" value="InterPro"/>
</dbReference>
<dbReference type="InterPro" id="IPR011330">
    <property type="entry name" value="Glyco_hydro/deAcase_b/a-brl"/>
</dbReference>
<dbReference type="Gene3D" id="3.20.20.370">
    <property type="entry name" value="Glycoside hydrolase/deacetylase"/>
    <property type="match status" value="1"/>
</dbReference>